<proteinExistence type="predicted"/>
<keyword evidence="1" id="KW-1133">Transmembrane helix</keyword>
<keyword evidence="1" id="KW-0472">Membrane</keyword>
<comment type="caution">
    <text evidence="3">The sequence shown here is derived from an EMBL/GenBank/DDBJ whole genome shotgun (WGS) entry which is preliminary data.</text>
</comment>
<dbReference type="InterPro" id="IPR043717">
    <property type="entry name" value="DUF5658"/>
</dbReference>
<dbReference type="Pfam" id="PF18902">
    <property type="entry name" value="DUF5658"/>
    <property type="match status" value="1"/>
</dbReference>
<feature type="transmembrane region" description="Helical" evidence="1">
    <location>
        <begin position="92"/>
        <end position="115"/>
    </location>
</feature>
<protein>
    <recommendedName>
        <fullName evidence="2">DUF5658 domain-containing protein</fullName>
    </recommendedName>
</protein>
<feature type="domain" description="DUF5658" evidence="2">
    <location>
        <begin position="17"/>
        <end position="112"/>
    </location>
</feature>
<name>A0A1F8FC29_9BACT</name>
<dbReference type="AlphaFoldDB" id="A0A1F8FC29"/>
<reference evidence="3 4" key="1">
    <citation type="journal article" date="2016" name="Nat. Commun.">
        <title>Thousands of microbial genomes shed light on interconnected biogeochemical processes in an aquifer system.</title>
        <authorList>
            <person name="Anantharaman K."/>
            <person name="Brown C.T."/>
            <person name="Hug L.A."/>
            <person name="Sharon I."/>
            <person name="Castelle C.J."/>
            <person name="Probst A.J."/>
            <person name="Thomas B.C."/>
            <person name="Singh A."/>
            <person name="Wilkins M.J."/>
            <person name="Karaoz U."/>
            <person name="Brodie E.L."/>
            <person name="Williams K.H."/>
            <person name="Hubbard S.S."/>
            <person name="Banfield J.F."/>
        </authorList>
    </citation>
    <scope>NUCLEOTIDE SEQUENCE [LARGE SCALE GENOMIC DNA]</scope>
</reference>
<dbReference type="EMBL" id="MGJO01000002">
    <property type="protein sequence ID" value="OGN10120.1"/>
    <property type="molecule type" value="Genomic_DNA"/>
</dbReference>
<evidence type="ECO:0000313" key="4">
    <source>
        <dbReference type="Proteomes" id="UP000178908"/>
    </source>
</evidence>
<evidence type="ECO:0000313" key="3">
    <source>
        <dbReference type="EMBL" id="OGN10120.1"/>
    </source>
</evidence>
<evidence type="ECO:0000259" key="2">
    <source>
        <dbReference type="Pfam" id="PF18902"/>
    </source>
</evidence>
<organism evidence="3 4">
    <name type="scientific">Candidatus Yanofskybacteria bacterium RIFCSPHIGHO2_02_FULL_39_10</name>
    <dbReference type="NCBI Taxonomy" id="1802674"/>
    <lineage>
        <taxon>Bacteria</taxon>
        <taxon>Candidatus Yanofskyibacteriota</taxon>
    </lineage>
</organism>
<evidence type="ECO:0000256" key="1">
    <source>
        <dbReference type="SAM" id="Phobius"/>
    </source>
</evidence>
<keyword evidence="1" id="KW-0812">Transmembrane</keyword>
<dbReference type="Proteomes" id="UP000178908">
    <property type="component" value="Unassembled WGS sequence"/>
</dbReference>
<feature type="transmembrane region" description="Helical" evidence="1">
    <location>
        <begin position="57"/>
        <end position="80"/>
    </location>
</feature>
<accession>A0A1F8FC29</accession>
<sequence>MGQEKSKSRFWLVVLVLFVFLQIGDGLSTYILAIKTSLGGGIEANPLARYVFEVLGLLPGIVVLKGIAIIIGSFLYIPISKNTKDASLVKKAFAITVSFYILLNIYNWYLVYYVLTALG</sequence>
<gene>
    <name evidence="3" type="ORF">A3C61_01205</name>
</gene>